<protein>
    <recommendedName>
        <fullName evidence="4">YSIRK Gram-positive signal peptide domain-containing protein</fullName>
    </recommendedName>
</protein>
<keyword evidence="2" id="KW-0175">Coiled coil</keyword>
<dbReference type="SUPFAM" id="SSF49313">
    <property type="entry name" value="Cadherin-like"/>
    <property type="match status" value="3"/>
</dbReference>
<dbReference type="Pfam" id="PF19079">
    <property type="entry name" value="CFSR"/>
    <property type="match status" value="3"/>
</dbReference>
<dbReference type="InterPro" id="IPR005877">
    <property type="entry name" value="YSIRK_signal_dom"/>
</dbReference>
<dbReference type="InterPro" id="IPR013783">
    <property type="entry name" value="Ig-like_fold"/>
</dbReference>
<feature type="region of interest" description="Disordered" evidence="3">
    <location>
        <begin position="1370"/>
        <end position="1391"/>
    </location>
</feature>
<keyword evidence="1" id="KW-0732">Signal</keyword>
<dbReference type="EMBL" id="MBDM01000006">
    <property type="protein sequence ID" value="OJG02676.1"/>
    <property type="molecule type" value="Genomic_DNA"/>
</dbReference>
<comment type="caution">
    <text evidence="5">The sequence shown here is derived from an EMBL/GenBank/DDBJ whole genome shotgun (WGS) entry which is preliminary data.</text>
</comment>
<dbReference type="NCBIfam" id="TIGR04203">
    <property type="entry name" value="RPT_S_cricet"/>
    <property type="match status" value="4"/>
</dbReference>
<name>A0A1L8Q597_STROR</name>
<gene>
    <name evidence="5" type="ORF">BBP19_02005</name>
</gene>
<dbReference type="InterPro" id="IPR026394">
    <property type="entry name" value="RPT_S_cricet"/>
</dbReference>
<evidence type="ECO:0000256" key="3">
    <source>
        <dbReference type="SAM" id="MobiDB-lite"/>
    </source>
</evidence>
<dbReference type="Pfam" id="PF04650">
    <property type="entry name" value="YSIRK_signal"/>
    <property type="match status" value="1"/>
</dbReference>
<evidence type="ECO:0000259" key="4">
    <source>
        <dbReference type="Pfam" id="PF04650"/>
    </source>
</evidence>
<organism evidence="5 6">
    <name type="scientific">Streptococcus oralis</name>
    <dbReference type="NCBI Taxonomy" id="1303"/>
    <lineage>
        <taxon>Bacteria</taxon>
        <taxon>Bacillati</taxon>
        <taxon>Bacillota</taxon>
        <taxon>Bacilli</taxon>
        <taxon>Lactobacillales</taxon>
        <taxon>Streptococcaceae</taxon>
        <taxon>Streptococcus</taxon>
    </lineage>
</organism>
<reference evidence="5 6" key="1">
    <citation type="submission" date="2016-07" db="EMBL/GenBank/DDBJ databases">
        <title>A clinical isolate of carbapenem-resistant Streptococcus oralis with altered penicillin binding proteins.</title>
        <authorList>
            <person name="Kanji J.N."/>
            <person name="Bharat A."/>
            <person name="Naidu P."/>
            <person name="Martin I."/>
            <person name="Mulvey M.R."/>
            <person name="Panaro C.D."/>
        </authorList>
    </citation>
    <scope>NUCLEOTIDE SEQUENCE [LARGE SCALE GENOMIC DNA]</scope>
    <source>
        <strain evidence="5 6">SC15-3744</strain>
    </source>
</reference>
<evidence type="ECO:0000313" key="6">
    <source>
        <dbReference type="Proteomes" id="UP000183671"/>
    </source>
</evidence>
<dbReference type="NCBIfam" id="TIGR01168">
    <property type="entry name" value="YSIRK_signal"/>
    <property type="match status" value="1"/>
</dbReference>
<dbReference type="Gene3D" id="2.60.40.10">
    <property type="entry name" value="Immunoglobulins"/>
    <property type="match status" value="5"/>
</dbReference>
<feature type="compositionally biased region" description="Basic and acidic residues" evidence="3">
    <location>
        <begin position="1451"/>
        <end position="1462"/>
    </location>
</feature>
<dbReference type="Pfam" id="PF05345">
    <property type="entry name" value="He_PIG"/>
    <property type="match status" value="3"/>
</dbReference>
<feature type="domain" description="YSIRK Gram-positive signal peptide" evidence="4">
    <location>
        <begin position="4"/>
        <end position="28"/>
    </location>
</feature>
<evidence type="ECO:0000256" key="2">
    <source>
        <dbReference type="SAM" id="Coils"/>
    </source>
</evidence>
<dbReference type="Proteomes" id="UP000183671">
    <property type="component" value="Unassembled WGS sequence"/>
</dbReference>
<dbReference type="GO" id="GO:0016020">
    <property type="term" value="C:membrane"/>
    <property type="evidence" value="ECO:0007669"/>
    <property type="project" value="InterPro"/>
</dbReference>
<feature type="compositionally biased region" description="Polar residues" evidence="3">
    <location>
        <begin position="1431"/>
        <end position="1448"/>
    </location>
</feature>
<dbReference type="InterPro" id="IPR015919">
    <property type="entry name" value="Cadherin-like_sf"/>
</dbReference>
<evidence type="ECO:0000313" key="5">
    <source>
        <dbReference type="EMBL" id="OJG02676.1"/>
    </source>
</evidence>
<proteinExistence type="predicted"/>
<sequence>MKFEKRKRFAIRKVSVGVASVLVGLFFVGSMVNAPQVNASELKSEEGVELNKGVEERSTKGVTSEKISVPEPYRAPATFVAPTTENDSTVVSTTESTTEVTVKETEKTTVAIAPSTAPVAEKKPELKVDEKEVPETEAKPEVDAILQPLKEQLNNSILEAKAVNQEAEKQEAKLDDSESKKVLSDALQASKAELVAAQQLSKKAQLTKADLELSIGRLQSAIESVYTEMKRSGHSGFVSYMLADNASTPSDGTTPYMTIENYSGFQTLIHNGTTVEVRYKMGLTRITPDEVELSQGAKDLGLTYDPVGEYVYGTLNLNGGIPIGTYDIGLVSKTNPNVKATLPLTITKPHSYALSTLSEDRLDLSASKTDNYYDRETGDMGENNTRVNRYTIPTTPFGYYLTTDSSVNKPVTVADAKPDTPKYNTELGLYVADSSRVTDFPSTPVLLERIERLDTTPEVEYELAVVGDPYGKFYDDENWMVHDPRRTPYRLRFTKLPAQQGTFTIKFKTIDKLGQERIFNVELTTEERSKATPYDDNGFYLTNADVKFTPNTKTAVLNKEGIVSVPRSDKEQTIGKIELNKVNATVKPVRFPDGTEYDEATQTIKKKAGVKLAPGKYNFEVRAIDGHFGDNAPNRIFQFEVTDVISPIDHQVWKEGEKFPSIPVTLEGGSTIANIRVTTNSGDTYATVSSDNITKTLEGYGVLQTTENQTARVEVDYYNADGGISTTFTTFTFEVKPRDGIGIDLDVTNHEQTIKEGEKFKDMVITHTDGATLKVDTASLPKGTRYNKATKTIAGKGLVEGTYRIKVLAEKDGQAVQKYVTLTVLPGPLHAENYTREVTVGDEIDPIEIAIPNRAEFSGDIRGELGLNYDYNAKILSGTTNSVGTKTYTYKLTRGLEEATGTITITVKPRPITVNSGEQTVEVGTPITNFVIQPSEGADIRSGNYDWAADGVSNLPNGLTYDPDTKTISGTPTSVGEYTVTYTAFYRGLRNDTAQGTFKLTVTKKPIQVTGGQTEVQVLSKMTPVKVEASEGATISVDLNDYSKPSNPLTGKYPSILPEGVTYDESTHTFSGTPKKVGTYRIPVKARYENLYGNDEASGEVVITVTESPVAIEISNKEQTVTVGDAITPAVVTHNNLSTVTMKTPYGLVEESEINALIAEYGLTYDPATKTFTGTPTKAGTFTIRMQATNPAEVGGASAIDTFTLTVNPKAEKDLDLKVSGGRQLVKLGKAITDITLTHTPGSELTLDEASLPAGVTFDAATKIISGTPTAVGSYTAKATATLDGKSVSKDVIIDVVDIKDGKDGKDGKSPVVTVKDNEDGTHTVKVVNPDGTTTETVIKNGKDGKTPTVTVKDNQDGTHTVKVVNPDGTTTETVIKNGKDGKTPTVTVKDNQDGTHTVKVVNPDGETTETIIKDGKNPSVTTERGEDSEGNTGTWIITHDTAGTETGRTFVKDGKDGKDGKSPVVTVKDNQDGTHTVKVVNPDGTTTETVIKNGKDGKTPTVTVKDNQDGTHTVKVVNPGGETTETIIKDGKNPSVTTERGEDSEGNTGTWVITHDPAGTETGRTF</sequence>
<feature type="coiled-coil region" evidence="2">
    <location>
        <begin position="150"/>
        <end position="180"/>
    </location>
</feature>
<accession>A0A1L8Q597</accession>
<dbReference type="GO" id="GO:0005509">
    <property type="term" value="F:calcium ion binding"/>
    <property type="evidence" value="ECO:0007669"/>
    <property type="project" value="InterPro"/>
</dbReference>
<feature type="region of interest" description="Disordered" evidence="3">
    <location>
        <begin position="1409"/>
        <end position="1469"/>
    </location>
</feature>
<feature type="region of interest" description="Disordered" evidence="3">
    <location>
        <begin position="1531"/>
        <end position="1567"/>
    </location>
</feature>
<evidence type="ECO:0000256" key="1">
    <source>
        <dbReference type="ARBA" id="ARBA00022729"/>
    </source>
</evidence>